<evidence type="ECO:0000313" key="2">
    <source>
        <dbReference type="EMBL" id="CAH0019329.1"/>
    </source>
</evidence>
<gene>
    <name evidence="2" type="ORF">CRHIZ90672A_00012481</name>
</gene>
<feature type="compositionally biased region" description="Polar residues" evidence="1">
    <location>
        <begin position="533"/>
        <end position="543"/>
    </location>
</feature>
<organism evidence="2 3">
    <name type="scientific">Clonostachys rhizophaga</name>
    <dbReference type="NCBI Taxonomy" id="160324"/>
    <lineage>
        <taxon>Eukaryota</taxon>
        <taxon>Fungi</taxon>
        <taxon>Dikarya</taxon>
        <taxon>Ascomycota</taxon>
        <taxon>Pezizomycotina</taxon>
        <taxon>Sordariomycetes</taxon>
        <taxon>Hypocreomycetidae</taxon>
        <taxon>Hypocreales</taxon>
        <taxon>Bionectriaceae</taxon>
        <taxon>Clonostachys</taxon>
    </lineage>
</organism>
<accession>A0A9N9YHS3</accession>
<protein>
    <submittedName>
        <fullName evidence="2">Uncharacterized protein</fullName>
    </submittedName>
</protein>
<keyword evidence="3" id="KW-1185">Reference proteome</keyword>
<reference evidence="2" key="1">
    <citation type="submission" date="2021-10" db="EMBL/GenBank/DDBJ databases">
        <authorList>
            <person name="Piombo E."/>
        </authorList>
    </citation>
    <scope>NUCLEOTIDE SEQUENCE</scope>
</reference>
<dbReference type="OrthoDB" id="5419928at2759"/>
<name>A0A9N9YHS3_9HYPO</name>
<proteinExistence type="predicted"/>
<comment type="caution">
    <text evidence="2">The sequence shown here is derived from an EMBL/GenBank/DDBJ whole genome shotgun (WGS) entry which is preliminary data.</text>
</comment>
<sequence length="606" mass="70289">MASTGAATATLSVDGVAAMSDAELGQFMTQYRRPDGGYELPVCGWDMLSKDERNRLAERLKAQERALAQSPTACSRPLDLEHLDARLRQVSSDNNGSLQLGPRPIDSPELHTPPFDPEAFKRTQEIRTYQELTSDGGRPVYPIDLLEDVLTDPSKYTDILRPWQGHPDNTFPEGIFMRQLQSWQDFRKWQTDNRGRDDDDNDFPTYVRRWKRICKRDLRAGAYIEWLAEVEADPSCLKSDWDQMQLLRKRQRRLYREHGCDSFHGYAEAVKRRLTRHGFVRPIQLHEDPKKQDQLTTWIEYLNYEYWWFDKHTSDIERLEPDHDKAWQELVDLKILRPHETKEFVRTIASPMERQTEDDNALKAVKRAELEAKRTYNLTQEDPQRLRIPRAKRISMMKESTEKLLAAKRQREKTRDRNDRMGEFIRWTFDYADAKREAARHRTLVQWVLEQIPLIEAEMAESRAKQAKPGQIKKTKRRLPTDEAPLEKPNPKKPKLDLQDSSPSTSSSAAVSLKARDTQLDLSIVTDQETDQRLQTNNFTRRSPPSVDNAWDVSQGPRRSARIAARREASQTAIKAKSEASTNFKTSSASRGHSSFSGSEERIAER</sequence>
<evidence type="ECO:0000313" key="3">
    <source>
        <dbReference type="Proteomes" id="UP000696573"/>
    </source>
</evidence>
<dbReference type="AlphaFoldDB" id="A0A9N9YHS3"/>
<feature type="compositionally biased region" description="Low complexity" evidence="1">
    <location>
        <begin position="587"/>
        <end position="598"/>
    </location>
</feature>
<dbReference type="EMBL" id="CABFNQ020000553">
    <property type="protein sequence ID" value="CAH0019329.1"/>
    <property type="molecule type" value="Genomic_DNA"/>
</dbReference>
<feature type="compositionally biased region" description="Basic and acidic residues" evidence="1">
    <location>
        <begin position="479"/>
        <end position="498"/>
    </location>
</feature>
<feature type="region of interest" description="Disordered" evidence="1">
    <location>
        <begin position="91"/>
        <end position="110"/>
    </location>
</feature>
<dbReference type="Proteomes" id="UP000696573">
    <property type="component" value="Unassembled WGS sequence"/>
</dbReference>
<evidence type="ECO:0000256" key="1">
    <source>
        <dbReference type="SAM" id="MobiDB-lite"/>
    </source>
</evidence>
<feature type="compositionally biased region" description="Low complexity" evidence="1">
    <location>
        <begin position="501"/>
        <end position="512"/>
    </location>
</feature>
<feature type="region of interest" description="Disordered" evidence="1">
    <location>
        <begin position="462"/>
        <end position="606"/>
    </location>
</feature>